<feature type="transmembrane region" description="Helical" evidence="3">
    <location>
        <begin position="126"/>
        <end position="147"/>
    </location>
</feature>
<dbReference type="Pfam" id="PF03816">
    <property type="entry name" value="LytR_cpsA_psr"/>
    <property type="match status" value="1"/>
</dbReference>
<keyword evidence="3" id="KW-1133">Transmembrane helix</keyword>
<comment type="caution">
    <text evidence="5">The sequence shown here is derived from an EMBL/GenBank/DDBJ whole genome shotgun (WGS) entry which is preliminary data.</text>
</comment>
<dbReference type="InterPro" id="IPR050922">
    <property type="entry name" value="LytR/CpsA/Psr_CW_biosynth"/>
</dbReference>
<organism evidence="5 6">
    <name type="scientific">Nocardiopsis coralli</name>
    <dbReference type="NCBI Taxonomy" id="2772213"/>
    <lineage>
        <taxon>Bacteria</taxon>
        <taxon>Bacillati</taxon>
        <taxon>Actinomycetota</taxon>
        <taxon>Actinomycetes</taxon>
        <taxon>Streptosporangiales</taxon>
        <taxon>Nocardiopsidaceae</taxon>
        <taxon>Nocardiopsis</taxon>
    </lineage>
</organism>
<feature type="region of interest" description="Disordered" evidence="2">
    <location>
        <begin position="446"/>
        <end position="524"/>
    </location>
</feature>
<evidence type="ECO:0000313" key="6">
    <source>
        <dbReference type="Proteomes" id="UP000806528"/>
    </source>
</evidence>
<feature type="compositionally biased region" description="Acidic residues" evidence="2">
    <location>
        <begin position="448"/>
        <end position="493"/>
    </location>
</feature>
<accession>A0ABR9P1K1</accession>
<evidence type="ECO:0000313" key="5">
    <source>
        <dbReference type="EMBL" id="MBE2997731.1"/>
    </source>
</evidence>
<sequence length="524" mass="55624">MAADDEQQEAAPPRTSARPSSTSRALLWTAASVPLPGIAHLRVGRRTAGALILLAYLGGLALLGWGAYALGADSDTLAAVAGMATSSRWLLQAMVVVFVVAVVWIAVVVHSWVITRPPGGSLGLRLGAGAVVALLVLTIAVPSAYALHAGYTTYQTVSDVFGGDDQAGDHDEADPWNGAERMNVLLLGADSDDTRYGVRTDTMMVASIDTETGDTVLVGLPRNLENVQFPEDSELAERYPEPYGFDLLLNDVYQAVADEPDELAFNEGVRDPAADTLKDVIGHNLALDVEYYAMVDMMGFRDLIDAVGGIEVHIEEPIPYGMQGDVLEEGDQLLDGYEALWYGRSRIGSDDYGRMGRQGCLVKYVAEQIDPTTLLTSYRDLAGATQRTLTTDVPQSKVPAFVDLAERVTETGSMSALQLSPPQVSTADPDWDEVQDLVAEAIAAAAEESGDEGDDDVPADPDSDASGEGADEAPEDGEDGAPEEEGTDEESTEWQDYTGLAEPSPADPGRQVGAEATDLDAICP</sequence>
<evidence type="ECO:0000256" key="2">
    <source>
        <dbReference type="SAM" id="MobiDB-lite"/>
    </source>
</evidence>
<name>A0ABR9P1K1_9ACTN</name>
<feature type="compositionally biased region" description="Low complexity" evidence="2">
    <location>
        <begin position="10"/>
        <end position="23"/>
    </location>
</feature>
<dbReference type="PANTHER" id="PTHR33392">
    <property type="entry name" value="POLYISOPRENYL-TEICHOIC ACID--PEPTIDOGLYCAN TEICHOIC ACID TRANSFERASE TAGU"/>
    <property type="match status" value="1"/>
</dbReference>
<dbReference type="Proteomes" id="UP000806528">
    <property type="component" value="Unassembled WGS sequence"/>
</dbReference>
<feature type="domain" description="Cell envelope-related transcriptional attenuator" evidence="4">
    <location>
        <begin position="199"/>
        <end position="369"/>
    </location>
</feature>
<dbReference type="Gene3D" id="3.40.630.190">
    <property type="entry name" value="LCP protein"/>
    <property type="match status" value="1"/>
</dbReference>
<feature type="region of interest" description="Disordered" evidence="2">
    <location>
        <begin position="1"/>
        <end position="23"/>
    </location>
</feature>
<evidence type="ECO:0000256" key="3">
    <source>
        <dbReference type="SAM" id="Phobius"/>
    </source>
</evidence>
<keyword evidence="3" id="KW-0472">Membrane</keyword>
<comment type="similarity">
    <text evidence="1">Belongs to the LytR/CpsA/Psr (LCP) family.</text>
</comment>
<feature type="transmembrane region" description="Helical" evidence="3">
    <location>
        <begin position="50"/>
        <end position="70"/>
    </location>
</feature>
<evidence type="ECO:0000259" key="4">
    <source>
        <dbReference type="Pfam" id="PF03816"/>
    </source>
</evidence>
<evidence type="ECO:0000256" key="1">
    <source>
        <dbReference type="ARBA" id="ARBA00006068"/>
    </source>
</evidence>
<proteinExistence type="inferred from homology"/>
<dbReference type="RefSeq" id="WP_193120375.1">
    <property type="nucleotide sequence ID" value="NZ_JADBGI010000002.1"/>
</dbReference>
<dbReference type="NCBIfam" id="TIGR00350">
    <property type="entry name" value="lytR_cpsA_psr"/>
    <property type="match status" value="1"/>
</dbReference>
<dbReference type="EMBL" id="JADBGI010000002">
    <property type="protein sequence ID" value="MBE2997731.1"/>
    <property type="molecule type" value="Genomic_DNA"/>
</dbReference>
<keyword evidence="3" id="KW-0812">Transmembrane</keyword>
<gene>
    <name evidence="5" type="ORF">IDM40_03265</name>
</gene>
<feature type="transmembrane region" description="Helical" evidence="3">
    <location>
        <begin position="90"/>
        <end position="114"/>
    </location>
</feature>
<protein>
    <submittedName>
        <fullName evidence="5">LCP family protein</fullName>
    </submittedName>
</protein>
<dbReference type="PANTHER" id="PTHR33392:SF6">
    <property type="entry name" value="POLYISOPRENYL-TEICHOIC ACID--PEPTIDOGLYCAN TEICHOIC ACID TRANSFERASE TAGU"/>
    <property type="match status" value="1"/>
</dbReference>
<dbReference type="InterPro" id="IPR004474">
    <property type="entry name" value="LytR_CpsA_psr"/>
</dbReference>
<keyword evidence="6" id="KW-1185">Reference proteome</keyword>
<reference evidence="5 6" key="1">
    <citation type="submission" date="2020-09" db="EMBL/GenBank/DDBJ databases">
        <title>Diversity and distribution of actinomycetes associated with coral in the coast of Hainan.</title>
        <authorList>
            <person name="Li F."/>
        </authorList>
    </citation>
    <scope>NUCLEOTIDE SEQUENCE [LARGE SCALE GENOMIC DNA]</scope>
    <source>
        <strain evidence="5 6">HNM0947</strain>
    </source>
</reference>